<dbReference type="Pfam" id="PF04479">
    <property type="entry name" value="RTA1"/>
    <property type="match status" value="1"/>
</dbReference>
<name>G4T9B4_SERID</name>
<keyword evidence="7" id="KW-1185">Reference proteome</keyword>
<dbReference type="OrthoDB" id="3358017at2759"/>
<organism evidence="6 7">
    <name type="scientific">Serendipita indica (strain DSM 11827)</name>
    <name type="common">Root endophyte fungus</name>
    <name type="synonym">Piriformospora indica</name>
    <dbReference type="NCBI Taxonomy" id="1109443"/>
    <lineage>
        <taxon>Eukaryota</taxon>
        <taxon>Fungi</taxon>
        <taxon>Dikarya</taxon>
        <taxon>Basidiomycota</taxon>
        <taxon>Agaricomycotina</taxon>
        <taxon>Agaricomycetes</taxon>
        <taxon>Sebacinales</taxon>
        <taxon>Serendipitaceae</taxon>
        <taxon>Serendipita</taxon>
    </lineage>
</organism>
<keyword evidence="4 5" id="KW-0472">Membrane</keyword>
<dbReference type="InterPro" id="IPR007568">
    <property type="entry name" value="RTA1"/>
</dbReference>
<evidence type="ECO:0000256" key="2">
    <source>
        <dbReference type="ARBA" id="ARBA00022692"/>
    </source>
</evidence>
<dbReference type="GO" id="GO:0016020">
    <property type="term" value="C:membrane"/>
    <property type="evidence" value="ECO:0007669"/>
    <property type="project" value="UniProtKB-SubCell"/>
</dbReference>
<comment type="caution">
    <text evidence="6">The sequence shown here is derived from an EMBL/GenBank/DDBJ whole genome shotgun (WGS) entry which is preliminary data.</text>
</comment>
<dbReference type="Proteomes" id="UP000007148">
    <property type="component" value="Unassembled WGS sequence"/>
</dbReference>
<dbReference type="AlphaFoldDB" id="G4T9B4"/>
<dbReference type="HOGENOM" id="CLU_1816537_0_0_1"/>
<sequence>MAFLFLTILFDVKTHRAVGKHVTSLRPLLNVFYISGALILLRSIYRTIEFITIDFGSFPLKGYFYNAEWSYYVLDAIPIAIAMLAYNVWYPARYLSRSKKERLAIKEGGTNTTSNTRSSSNYVKFRCTTSDIYVSLCPWTLL</sequence>
<dbReference type="InParanoid" id="G4T9B4"/>
<reference evidence="6 7" key="1">
    <citation type="journal article" date="2011" name="PLoS Pathog.">
        <title>Endophytic Life Strategies Decoded by Genome and Transcriptome Analyses of the Mutualistic Root Symbiont Piriformospora indica.</title>
        <authorList>
            <person name="Zuccaro A."/>
            <person name="Lahrmann U."/>
            <person name="Guldener U."/>
            <person name="Langen G."/>
            <person name="Pfiffi S."/>
            <person name="Biedenkopf D."/>
            <person name="Wong P."/>
            <person name="Samans B."/>
            <person name="Grimm C."/>
            <person name="Basiewicz M."/>
            <person name="Murat C."/>
            <person name="Martin F."/>
            <person name="Kogel K.H."/>
        </authorList>
    </citation>
    <scope>NUCLEOTIDE SEQUENCE [LARGE SCALE GENOMIC DNA]</scope>
    <source>
        <strain evidence="6 7">DSM 11827</strain>
    </source>
</reference>
<feature type="transmembrane region" description="Helical" evidence="5">
    <location>
        <begin position="69"/>
        <end position="90"/>
    </location>
</feature>
<dbReference type="PANTHER" id="PTHR31465:SF1">
    <property type="entry name" value="PROTEIN RTA1-RELATED"/>
    <property type="match status" value="1"/>
</dbReference>
<comment type="subcellular location">
    <subcellularLocation>
        <location evidence="1">Membrane</location>
        <topology evidence="1">Multi-pass membrane protein</topology>
    </subcellularLocation>
</comment>
<evidence type="ECO:0000313" key="7">
    <source>
        <dbReference type="Proteomes" id="UP000007148"/>
    </source>
</evidence>
<dbReference type="EMBL" id="CAFZ01000022">
    <property type="protein sequence ID" value="CCA67913.1"/>
    <property type="molecule type" value="Genomic_DNA"/>
</dbReference>
<accession>G4T9B4</accession>
<evidence type="ECO:0000256" key="1">
    <source>
        <dbReference type="ARBA" id="ARBA00004141"/>
    </source>
</evidence>
<evidence type="ECO:0000313" key="6">
    <source>
        <dbReference type="EMBL" id="CCA67913.1"/>
    </source>
</evidence>
<gene>
    <name evidence="6" type="ORF">PIIN_01782</name>
</gene>
<evidence type="ECO:0000256" key="5">
    <source>
        <dbReference type="SAM" id="Phobius"/>
    </source>
</evidence>
<evidence type="ECO:0000256" key="3">
    <source>
        <dbReference type="ARBA" id="ARBA00022989"/>
    </source>
</evidence>
<keyword evidence="3 5" id="KW-1133">Transmembrane helix</keyword>
<keyword evidence="2 5" id="KW-0812">Transmembrane</keyword>
<proteinExistence type="predicted"/>
<protein>
    <submittedName>
        <fullName evidence="6">Uncharacterized protein</fullName>
    </submittedName>
</protein>
<evidence type="ECO:0000256" key="4">
    <source>
        <dbReference type="ARBA" id="ARBA00023136"/>
    </source>
</evidence>
<dbReference type="PANTHER" id="PTHR31465">
    <property type="entry name" value="PROTEIN RTA1-RELATED"/>
    <property type="match status" value="1"/>
</dbReference>